<reference evidence="3" key="2">
    <citation type="submission" date="2015-01" db="EMBL/GenBank/DDBJ databases">
        <title>Evolutionary Origins and Diversification of the Mycorrhizal Mutualists.</title>
        <authorList>
            <consortium name="DOE Joint Genome Institute"/>
            <consortium name="Mycorrhizal Genomics Consortium"/>
            <person name="Kohler A."/>
            <person name="Kuo A."/>
            <person name="Nagy L.G."/>
            <person name="Floudas D."/>
            <person name="Copeland A."/>
            <person name="Barry K.W."/>
            <person name="Cichocki N."/>
            <person name="Veneault-Fourrey C."/>
            <person name="LaButti K."/>
            <person name="Lindquist E.A."/>
            <person name="Lipzen A."/>
            <person name="Lundell T."/>
            <person name="Morin E."/>
            <person name="Murat C."/>
            <person name="Riley R."/>
            <person name="Ohm R."/>
            <person name="Sun H."/>
            <person name="Tunlid A."/>
            <person name="Henrissat B."/>
            <person name="Grigoriev I.V."/>
            <person name="Hibbett D.S."/>
            <person name="Martin F."/>
        </authorList>
    </citation>
    <scope>NUCLEOTIDE SEQUENCE [LARGE SCALE GENOMIC DNA]</scope>
    <source>
        <strain evidence="2 3">441</strain>
    </source>
</reference>
<name>A0A0C9XSU2_9AGAM</name>
<reference evidence="1 3" key="1">
    <citation type="submission" date="2014-04" db="EMBL/GenBank/DDBJ databases">
        <authorList>
            <consortium name="DOE Joint Genome Institute"/>
            <person name="Kuo A."/>
            <person name="Kohler A."/>
            <person name="Costa M.D."/>
            <person name="Nagy L.G."/>
            <person name="Floudas D."/>
            <person name="Copeland A."/>
            <person name="Barry K.W."/>
            <person name="Cichocki N."/>
            <person name="Veneault-Fourrey C."/>
            <person name="LaButti K."/>
            <person name="Lindquist E.A."/>
            <person name="Lipzen A."/>
            <person name="Lundell T."/>
            <person name="Morin E."/>
            <person name="Murat C."/>
            <person name="Sun H."/>
            <person name="Tunlid A."/>
            <person name="Henrissat B."/>
            <person name="Grigoriev I.V."/>
            <person name="Hibbett D.S."/>
            <person name="Martin F."/>
            <person name="Nordberg H.P."/>
            <person name="Cantor M.N."/>
            <person name="Hua S.X."/>
        </authorList>
    </citation>
    <scope>NUCLEOTIDE SEQUENCE [LARGE SCALE GENOMIC DNA]</scope>
    <source>
        <strain evidence="1 3">441</strain>
    </source>
</reference>
<evidence type="ECO:0000313" key="3">
    <source>
        <dbReference type="Proteomes" id="UP000054018"/>
    </source>
</evidence>
<sequence length="85" mass="9592">MFFDLVTTTTPSLWMTSSDCFQTFPTITSRPAQCTRTSSRFLLRFLNLPESVSSQSLPVPARGIMFSPLSSHRTFPCLLELSAWL</sequence>
<keyword evidence="3" id="KW-1185">Reference proteome</keyword>
<dbReference type="AlphaFoldDB" id="A0A0C9XSU2"/>
<evidence type="ECO:0000313" key="1">
    <source>
        <dbReference type="EMBL" id="KIK15380.1"/>
    </source>
</evidence>
<reference evidence="1" key="3">
    <citation type="submission" date="2015-02" db="EMBL/GenBank/DDBJ databases">
        <title>Evolutionary Origins and Diversification of the Mycorrhizal Mutualists.</title>
        <authorList>
            <consortium name="DOE Joint Genome Institute"/>
            <consortium name="Mycorrhizal Genomics Consortium"/>
            <person name="Kohler A."/>
            <person name="Kuo A."/>
            <person name="Nagy L.G."/>
            <person name="Floudas D."/>
            <person name="Copeland A."/>
            <person name="Barry K.W."/>
            <person name="Cichocki N."/>
            <person name="Veneault-Fourrey C."/>
            <person name="LaButti K."/>
            <person name="Lindquist E.A."/>
            <person name="Lipzen A."/>
            <person name="Lundell T."/>
            <person name="Morin E."/>
            <person name="Murat C."/>
            <person name="Riley R."/>
            <person name="Ohm R."/>
            <person name="Sun H."/>
            <person name="Tunlid A."/>
            <person name="Henrissat B."/>
            <person name="Grigoriev I.V."/>
            <person name="Hibbett D.S."/>
            <person name="Martin F."/>
        </authorList>
    </citation>
    <scope>NUCLEOTIDE SEQUENCE</scope>
    <source>
        <strain evidence="1">441</strain>
    </source>
</reference>
<dbReference type="HOGENOM" id="CLU_2513498_0_0_1"/>
<dbReference type="EMBL" id="KN833728">
    <property type="protein sequence ID" value="KIK23292.1"/>
    <property type="molecule type" value="Genomic_DNA"/>
</dbReference>
<dbReference type="Proteomes" id="UP000054018">
    <property type="component" value="Unassembled WGS sequence"/>
</dbReference>
<gene>
    <name evidence="1" type="ORF">PISMIDRAFT_322602</name>
    <name evidence="2" type="ORF">PISMIDRAFT_466808</name>
</gene>
<protein>
    <submittedName>
        <fullName evidence="1">Uncharacterized protein</fullName>
    </submittedName>
</protein>
<dbReference type="EMBL" id="KN833892">
    <property type="protein sequence ID" value="KIK15380.1"/>
    <property type="molecule type" value="Genomic_DNA"/>
</dbReference>
<accession>A0A0C9XSU2</accession>
<proteinExistence type="predicted"/>
<organism evidence="1 3">
    <name type="scientific">Pisolithus microcarpus 441</name>
    <dbReference type="NCBI Taxonomy" id="765257"/>
    <lineage>
        <taxon>Eukaryota</taxon>
        <taxon>Fungi</taxon>
        <taxon>Dikarya</taxon>
        <taxon>Basidiomycota</taxon>
        <taxon>Agaricomycotina</taxon>
        <taxon>Agaricomycetes</taxon>
        <taxon>Agaricomycetidae</taxon>
        <taxon>Boletales</taxon>
        <taxon>Sclerodermatineae</taxon>
        <taxon>Pisolithaceae</taxon>
        <taxon>Pisolithus</taxon>
    </lineage>
</organism>
<evidence type="ECO:0000313" key="2">
    <source>
        <dbReference type="EMBL" id="KIK23292.1"/>
    </source>
</evidence>